<keyword evidence="3" id="KW-0547">Nucleotide-binding</keyword>
<dbReference type="GO" id="GO:0005886">
    <property type="term" value="C:plasma membrane"/>
    <property type="evidence" value="ECO:0007669"/>
    <property type="project" value="TreeGrafter"/>
</dbReference>
<dbReference type="GO" id="GO:0004674">
    <property type="term" value="F:protein serine/threonine kinase activity"/>
    <property type="evidence" value="ECO:0007669"/>
    <property type="project" value="UniProtKB-KW"/>
</dbReference>
<dbReference type="GO" id="GO:0042742">
    <property type="term" value="P:defense response to bacterium"/>
    <property type="evidence" value="ECO:0007669"/>
    <property type="project" value="TreeGrafter"/>
</dbReference>
<evidence type="ECO:0000256" key="1">
    <source>
        <dbReference type="ARBA" id="ARBA00022527"/>
    </source>
</evidence>
<keyword evidence="7" id="KW-1185">Reference proteome</keyword>
<comment type="caution">
    <text evidence="6">The sequence shown here is derived from an EMBL/GenBank/DDBJ whole genome shotgun (WGS) entry which is preliminary data.</text>
</comment>
<keyword evidence="4" id="KW-0418">Kinase</keyword>
<evidence type="ECO:0000256" key="2">
    <source>
        <dbReference type="ARBA" id="ARBA00022679"/>
    </source>
</evidence>
<dbReference type="Proteomes" id="UP001454036">
    <property type="component" value="Unassembled WGS sequence"/>
</dbReference>
<proteinExistence type="predicted"/>
<sequence>MKHALFPTLGKNFAGNEVIRCIHMGLLCVQKDPKKLPTTASVVLMVNTFPVPPHPAFFLNSSTTSKSLPLSTNEVSTTEVSFESYMLHLIQLVYVSVLV</sequence>
<evidence type="ECO:0000313" key="7">
    <source>
        <dbReference type="Proteomes" id="UP001454036"/>
    </source>
</evidence>
<dbReference type="PANTHER" id="PTHR27002">
    <property type="entry name" value="RECEPTOR-LIKE SERINE/THREONINE-PROTEIN KINASE SD1-8"/>
    <property type="match status" value="1"/>
</dbReference>
<evidence type="ECO:0000313" key="6">
    <source>
        <dbReference type="EMBL" id="GAA0158736.1"/>
    </source>
</evidence>
<name>A0AAV3Q703_LITER</name>
<dbReference type="PANTHER" id="PTHR27002:SF1050">
    <property type="entry name" value="CYSTEINE-RICH RECEPTOR-LIKE PROTEIN KINASE 5"/>
    <property type="match status" value="1"/>
</dbReference>
<reference evidence="6 7" key="1">
    <citation type="submission" date="2024-01" db="EMBL/GenBank/DDBJ databases">
        <title>The complete chloroplast genome sequence of Lithospermum erythrorhizon: insights into the phylogenetic relationship among Boraginaceae species and the maternal lineages of purple gromwells.</title>
        <authorList>
            <person name="Okada T."/>
            <person name="Watanabe K."/>
        </authorList>
    </citation>
    <scope>NUCLEOTIDE SEQUENCE [LARGE SCALE GENOMIC DNA]</scope>
</reference>
<keyword evidence="2" id="KW-0808">Transferase</keyword>
<evidence type="ECO:0008006" key="8">
    <source>
        <dbReference type="Google" id="ProtNLM"/>
    </source>
</evidence>
<dbReference type="EMBL" id="BAABME010003422">
    <property type="protein sequence ID" value="GAA0158736.1"/>
    <property type="molecule type" value="Genomic_DNA"/>
</dbReference>
<keyword evidence="5" id="KW-0067">ATP-binding</keyword>
<accession>A0AAV3Q703</accession>
<dbReference type="AlphaFoldDB" id="A0AAV3Q703"/>
<protein>
    <recommendedName>
        <fullName evidence="8">Non-specific serine/threonine protein kinase</fullName>
    </recommendedName>
</protein>
<keyword evidence="1" id="KW-0723">Serine/threonine-protein kinase</keyword>
<dbReference type="GO" id="GO:0005524">
    <property type="term" value="F:ATP binding"/>
    <property type="evidence" value="ECO:0007669"/>
    <property type="project" value="UniProtKB-KW"/>
</dbReference>
<evidence type="ECO:0000256" key="3">
    <source>
        <dbReference type="ARBA" id="ARBA00022741"/>
    </source>
</evidence>
<gene>
    <name evidence="6" type="ORF">LIER_15682</name>
</gene>
<evidence type="ECO:0000256" key="4">
    <source>
        <dbReference type="ARBA" id="ARBA00022777"/>
    </source>
</evidence>
<organism evidence="6 7">
    <name type="scientific">Lithospermum erythrorhizon</name>
    <name type="common">Purple gromwell</name>
    <name type="synonym">Lithospermum officinale var. erythrorhizon</name>
    <dbReference type="NCBI Taxonomy" id="34254"/>
    <lineage>
        <taxon>Eukaryota</taxon>
        <taxon>Viridiplantae</taxon>
        <taxon>Streptophyta</taxon>
        <taxon>Embryophyta</taxon>
        <taxon>Tracheophyta</taxon>
        <taxon>Spermatophyta</taxon>
        <taxon>Magnoliopsida</taxon>
        <taxon>eudicotyledons</taxon>
        <taxon>Gunneridae</taxon>
        <taxon>Pentapetalae</taxon>
        <taxon>asterids</taxon>
        <taxon>lamiids</taxon>
        <taxon>Boraginales</taxon>
        <taxon>Boraginaceae</taxon>
        <taxon>Boraginoideae</taxon>
        <taxon>Lithospermeae</taxon>
        <taxon>Lithospermum</taxon>
    </lineage>
</organism>
<evidence type="ECO:0000256" key="5">
    <source>
        <dbReference type="ARBA" id="ARBA00022840"/>
    </source>
</evidence>